<keyword evidence="4" id="KW-0472">Membrane</keyword>
<protein>
    <submittedName>
        <fullName evidence="6">Membrane protein</fullName>
    </submittedName>
</protein>
<dbReference type="AlphaFoldDB" id="A0A8J3ZS91"/>
<name>A0A8J3ZS91_9ACTN</name>
<organism evidence="6 7">
    <name type="scientific">Virgisporangium ochraceum</name>
    <dbReference type="NCBI Taxonomy" id="65505"/>
    <lineage>
        <taxon>Bacteria</taxon>
        <taxon>Bacillati</taxon>
        <taxon>Actinomycetota</taxon>
        <taxon>Actinomycetes</taxon>
        <taxon>Micromonosporales</taxon>
        <taxon>Micromonosporaceae</taxon>
        <taxon>Virgisporangium</taxon>
    </lineage>
</organism>
<accession>A0A8J3ZS91</accession>
<keyword evidence="7" id="KW-1185">Reference proteome</keyword>
<reference evidence="6" key="1">
    <citation type="submission" date="2021-01" db="EMBL/GenBank/DDBJ databases">
        <title>Whole genome shotgun sequence of Virgisporangium ochraceum NBRC 16418.</title>
        <authorList>
            <person name="Komaki H."/>
            <person name="Tamura T."/>
        </authorList>
    </citation>
    <scope>NUCLEOTIDE SEQUENCE</scope>
    <source>
        <strain evidence="6">NBRC 16418</strain>
    </source>
</reference>
<keyword evidence="1" id="KW-0479">Metal-binding</keyword>
<sequence length="534" mass="56400">MSLRAFLERARSTRPVLRLRRRSWRPAFVRRPRVRRTASALGVIAVSVVGVVIGVLLAGSTTDDVGPFEARYSVIPSLTGGTEVAIPPLGSLHLASHYGPAHLQVTLQALDQERTQAIVTDPNALERASDGAVDDVSRGVRRLIWQVAGASVLGAMLLGALIYRSARRVAGCGAIALVMVLGTGMSAAGTFRAQSIQEPRFEGLLVNAPAVVGDARAIADRYEEYRDQLQRLVANVGRIYGTVSNLPVYEPDTTTTRVLHVSDLHLNPAAWSIIGTVVEQFDIDMVVDTGDINDWGSEPEGSYVDAIAALRVPYVFIRGNHDSASTAAAVARQPNATVLDNTVTEIDGLVIAGISDPRFTPDKTADGAASVEGSGESLAATVRVAGRPVNLAMVHDPIAAEPLAGVVPLVLAGHRHKREITRLDQEDGRIPPEGRTLLMVQGSTGGAGLRGLEKEEPTPLEMSVLYFDDTDKSLQAYDDITVGGTGQSEVTLQRNLVRPDDKAPVVRSPSPSVSGSTSGSGSGSPFGAGSPSPS</sequence>
<gene>
    <name evidence="6" type="ORF">Voc01_041740</name>
</gene>
<evidence type="ECO:0000256" key="4">
    <source>
        <dbReference type="SAM" id="Phobius"/>
    </source>
</evidence>
<comment type="caution">
    <text evidence="6">The sequence shown here is derived from an EMBL/GenBank/DDBJ whole genome shotgun (WGS) entry which is preliminary data.</text>
</comment>
<feature type="domain" description="Calcineurin-like phosphoesterase" evidence="5">
    <location>
        <begin position="257"/>
        <end position="417"/>
    </location>
</feature>
<evidence type="ECO:0000313" key="6">
    <source>
        <dbReference type="EMBL" id="GIJ69257.1"/>
    </source>
</evidence>
<keyword evidence="4" id="KW-0812">Transmembrane</keyword>
<dbReference type="PANTHER" id="PTHR31302:SF31">
    <property type="entry name" value="PHOSPHODIESTERASE YAEI"/>
    <property type="match status" value="1"/>
</dbReference>
<dbReference type="GO" id="GO:0009245">
    <property type="term" value="P:lipid A biosynthetic process"/>
    <property type="evidence" value="ECO:0007669"/>
    <property type="project" value="TreeGrafter"/>
</dbReference>
<feature type="transmembrane region" description="Helical" evidence="4">
    <location>
        <begin position="143"/>
        <end position="163"/>
    </location>
</feature>
<dbReference type="PANTHER" id="PTHR31302">
    <property type="entry name" value="TRANSMEMBRANE PROTEIN WITH METALLOPHOSPHOESTERASE DOMAIN-RELATED"/>
    <property type="match status" value="1"/>
</dbReference>
<feature type="region of interest" description="Disordered" evidence="3">
    <location>
        <begin position="494"/>
        <end position="534"/>
    </location>
</feature>
<keyword evidence="4" id="KW-1133">Transmembrane helix</keyword>
<evidence type="ECO:0000256" key="2">
    <source>
        <dbReference type="ARBA" id="ARBA00022801"/>
    </source>
</evidence>
<feature type="compositionally biased region" description="Low complexity" evidence="3">
    <location>
        <begin position="505"/>
        <end position="517"/>
    </location>
</feature>
<dbReference type="GO" id="GO:0046872">
    <property type="term" value="F:metal ion binding"/>
    <property type="evidence" value="ECO:0007669"/>
    <property type="project" value="UniProtKB-KW"/>
</dbReference>
<evidence type="ECO:0000256" key="3">
    <source>
        <dbReference type="SAM" id="MobiDB-lite"/>
    </source>
</evidence>
<dbReference type="Pfam" id="PF00149">
    <property type="entry name" value="Metallophos"/>
    <property type="match status" value="1"/>
</dbReference>
<dbReference type="InterPro" id="IPR004843">
    <property type="entry name" value="Calcineurin-like_PHP"/>
</dbReference>
<dbReference type="Proteomes" id="UP000635606">
    <property type="component" value="Unassembled WGS sequence"/>
</dbReference>
<feature type="transmembrane region" description="Helical" evidence="4">
    <location>
        <begin position="40"/>
        <end position="59"/>
    </location>
</feature>
<feature type="transmembrane region" description="Helical" evidence="4">
    <location>
        <begin position="170"/>
        <end position="191"/>
    </location>
</feature>
<keyword evidence="2" id="KW-0378">Hydrolase</keyword>
<dbReference type="InterPro" id="IPR029052">
    <property type="entry name" value="Metallo-depent_PP-like"/>
</dbReference>
<evidence type="ECO:0000313" key="7">
    <source>
        <dbReference type="Proteomes" id="UP000635606"/>
    </source>
</evidence>
<evidence type="ECO:0000256" key="1">
    <source>
        <dbReference type="ARBA" id="ARBA00022723"/>
    </source>
</evidence>
<dbReference type="Gene3D" id="3.60.21.10">
    <property type="match status" value="1"/>
</dbReference>
<proteinExistence type="predicted"/>
<evidence type="ECO:0000259" key="5">
    <source>
        <dbReference type="Pfam" id="PF00149"/>
    </source>
</evidence>
<dbReference type="EMBL" id="BOPH01000059">
    <property type="protein sequence ID" value="GIJ69257.1"/>
    <property type="molecule type" value="Genomic_DNA"/>
</dbReference>
<dbReference type="GO" id="GO:0008758">
    <property type="term" value="F:UDP-2,3-diacylglucosamine hydrolase activity"/>
    <property type="evidence" value="ECO:0007669"/>
    <property type="project" value="TreeGrafter"/>
</dbReference>
<dbReference type="InterPro" id="IPR051158">
    <property type="entry name" value="Metallophosphoesterase_sf"/>
</dbReference>
<dbReference type="GO" id="GO:0016020">
    <property type="term" value="C:membrane"/>
    <property type="evidence" value="ECO:0007669"/>
    <property type="project" value="GOC"/>
</dbReference>
<dbReference type="SUPFAM" id="SSF56300">
    <property type="entry name" value="Metallo-dependent phosphatases"/>
    <property type="match status" value="1"/>
</dbReference>